<feature type="binding site" evidence="4">
    <location>
        <position position="61"/>
    </location>
    <ligand>
        <name>Zn(2+)</name>
        <dbReference type="ChEBI" id="CHEBI:29105"/>
        <label>1</label>
        <note>catalytic</note>
    </ligand>
</feature>
<dbReference type="AlphaFoldDB" id="A0A1Y0CJU3"/>
<feature type="binding site" evidence="4">
    <location>
        <position position="285"/>
    </location>
    <ligand>
        <name>Zn(2+)</name>
        <dbReference type="ChEBI" id="CHEBI:29105"/>
        <label>1</label>
        <note>catalytic</note>
    </ligand>
</feature>
<evidence type="ECO:0000259" key="5">
    <source>
        <dbReference type="Pfam" id="PF01979"/>
    </source>
</evidence>
<dbReference type="GeneID" id="96737897"/>
<comment type="PTM">
    <text evidence="1">Carboxylation allows a single lysine to coordinate two zinc ions.</text>
</comment>
<dbReference type="Pfam" id="PF01979">
    <property type="entry name" value="Amidohydro_1"/>
    <property type="match status" value="1"/>
</dbReference>
<name>A0A1Y0CJU3_9BACI</name>
<accession>A0A1Y0CJU3</accession>
<sequence>MIKLLKNGTVYSPDYLGKKDILIVDKRIAAIEDNIQFEESAHIEVLDVTGQLIVPGFIDNHVHIMGGGGEGSYRTRTPELVLSDAIKGGITTLVGVIGTDGTTRTMTSLIAKAKALKEEGISCYVHTGSYQVPVKTLTGMIEDDLILIEEIIGVGEIAIADHRSSQPGYEDIAKIAAAARVGGMLSGKAGIVNMHLGDSESKLSILEEVIEKTDIPIRQFLPTHINRNRELFEAGIEHAKRGGYVDFTTSSIAKFLEQGETKCSVGLKVMLDKGVPIGQITFSSDGQASLPEFDENGEFIGLQLGRVTSLFKEVKDAILEEGVQPADALKVITENPAKVLRLASKGTLEVGKDADLVILNEASYEMEAVIALGQKMMWNKKLLVKGTFE</sequence>
<reference evidence="7 9" key="2">
    <citation type="submission" date="2019-08" db="EMBL/GenBank/DDBJ databases">
        <title>Bacillus genomes from the desert of Cuatro Cienegas, Coahuila.</title>
        <authorList>
            <person name="Olmedo-Alvarez G."/>
        </authorList>
    </citation>
    <scope>NUCLEOTIDE SEQUENCE [LARGE SCALE GENOMIC DNA]</scope>
    <source>
        <strain evidence="7 9">CH88_3T</strain>
    </source>
</reference>
<feature type="domain" description="Amidohydrolase-related" evidence="5">
    <location>
        <begin position="53"/>
        <end position="386"/>
    </location>
</feature>
<feature type="binding site" evidence="4">
    <location>
        <position position="195"/>
    </location>
    <ligand>
        <name>Zn(2+)</name>
        <dbReference type="ChEBI" id="CHEBI:29105"/>
        <label>2</label>
        <note>catalytic</note>
    </ligand>
</feature>
<dbReference type="InterPro" id="IPR011059">
    <property type="entry name" value="Metal-dep_hydrolase_composite"/>
</dbReference>
<evidence type="ECO:0000256" key="2">
    <source>
        <dbReference type="PIRSR" id="PIRSR001238-1"/>
    </source>
</evidence>
<dbReference type="InterPro" id="IPR050378">
    <property type="entry name" value="Metallo-dep_Hydrolases_sf"/>
</dbReference>
<feature type="binding site" evidence="3">
    <location>
        <position position="99"/>
    </location>
    <ligand>
        <name>substrate</name>
    </ligand>
</feature>
<evidence type="ECO:0000313" key="6">
    <source>
        <dbReference type="EMBL" id="ART75529.1"/>
    </source>
</evidence>
<dbReference type="RefSeq" id="WP_088017435.1">
    <property type="nucleotide sequence ID" value="NZ_CP020880.1"/>
</dbReference>
<proteinExistence type="inferred from homology"/>
<keyword evidence="1 4" id="KW-0479">Metal-binding</keyword>
<keyword evidence="1 4" id="KW-0862">Zinc</keyword>
<dbReference type="Gene3D" id="3.20.20.140">
    <property type="entry name" value="Metal-dependent hydrolases"/>
    <property type="match status" value="1"/>
</dbReference>
<organism evidence="7 9">
    <name type="scientific">Sutcliffiella horikoshii</name>
    <dbReference type="NCBI Taxonomy" id="79883"/>
    <lineage>
        <taxon>Bacteria</taxon>
        <taxon>Bacillati</taxon>
        <taxon>Bacillota</taxon>
        <taxon>Bacilli</taxon>
        <taxon>Bacillales</taxon>
        <taxon>Bacillaceae</taxon>
        <taxon>Sutcliffiella</taxon>
    </lineage>
</organism>
<gene>
    <name evidence="7" type="primary">iadA</name>
    <name evidence="6" type="ORF">B4U37_05575</name>
    <name evidence="7" type="ORF">FZC74_00565</name>
</gene>
<feature type="binding site" evidence="4">
    <location>
        <position position="224"/>
    </location>
    <ligand>
        <name>Zn(2+)</name>
        <dbReference type="ChEBI" id="CHEBI:29105"/>
        <label>2</label>
        <note>catalytic</note>
    </ligand>
</feature>
<dbReference type="EMBL" id="VTEU01000001">
    <property type="protein sequence ID" value="TYS60809.1"/>
    <property type="molecule type" value="Genomic_DNA"/>
</dbReference>
<keyword evidence="1 7" id="KW-0378">Hydrolase</keyword>
<dbReference type="NCBIfam" id="TIGR01975">
    <property type="entry name" value="isoAsp_dipep"/>
    <property type="match status" value="1"/>
</dbReference>
<feature type="binding site" evidence="3">
    <location>
        <position position="130"/>
    </location>
    <ligand>
        <name>substrate</name>
    </ligand>
</feature>
<dbReference type="KEGG" id="bhk:B4U37_05575"/>
<evidence type="ECO:0000313" key="9">
    <source>
        <dbReference type="Proteomes" id="UP000323393"/>
    </source>
</evidence>
<keyword evidence="1" id="KW-0482">Metalloprotease</keyword>
<dbReference type="GO" id="GO:0008798">
    <property type="term" value="F:beta-aspartyl-peptidase activity"/>
    <property type="evidence" value="ECO:0007669"/>
    <property type="project" value="InterPro"/>
</dbReference>
<dbReference type="InterPro" id="IPR010229">
    <property type="entry name" value="Pept_M38_dipep"/>
</dbReference>
<dbReference type="SUPFAM" id="SSF51556">
    <property type="entry name" value="Metallo-dependent hydrolases"/>
    <property type="match status" value="1"/>
</dbReference>
<comment type="similarity">
    <text evidence="1">Belongs to the peptidase M38 family.</text>
</comment>
<dbReference type="GO" id="GO:0006508">
    <property type="term" value="P:proteolysis"/>
    <property type="evidence" value="ECO:0007669"/>
    <property type="project" value="UniProtKB-KW"/>
</dbReference>
<dbReference type="EC" id="3.4.19.-" evidence="1"/>
<evidence type="ECO:0000313" key="8">
    <source>
        <dbReference type="Proteomes" id="UP000195573"/>
    </source>
</evidence>
<feature type="binding site" evidence="3">
    <location>
        <position position="163"/>
    </location>
    <ligand>
        <name>substrate</name>
    </ligand>
</feature>
<dbReference type="PANTHER" id="PTHR11647">
    <property type="entry name" value="HYDRANTOINASE/DIHYDROPYRIMIDINASE FAMILY MEMBER"/>
    <property type="match status" value="1"/>
</dbReference>
<feature type="binding site" evidence="3">
    <location>
        <position position="227"/>
    </location>
    <ligand>
        <name>substrate</name>
    </ligand>
</feature>
<feature type="binding site" evidence="4">
    <location>
        <position position="63"/>
    </location>
    <ligand>
        <name>Zn(2+)</name>
        <dbReference type="ChEBI" id="CHEBI:29105"/>
        <label>1</label>
        <note>catalytic</note>
    </ligand>
</feature>
<dbReference type="Proteomes" id="UP000323393">
    <property type="component" value="Unassembled WGS sequence"/>
</dbReference>
<dbReference type="SUPFAM" id="SSF51338">
    <property type="entry name" value="Composite domain of metallo-dependent hydrolases"/>
    <property type="match status" value="1"/>
</dbReference>
<evidence type="ECO:0000256" key="4">
    <source>
        <dbReference type="PIRSR" id="PIRSR001238-3"/>
    </source>
</evidence>
<dbReference type="PIRSF" id="PIRSF001238">
    <property type="entry name" value="IadA"/>
    <property type="match status" value="1"/>
</dbReference>
<comment type="cofactor">
    <cofactor evidence="1 4">
        <name>Zn(2+)</name>
        <dbReference type="ChEBI" id="CHEBI:29105"/>
    </cofactor>
    <text evidence="1 4">Binds 2 Zn(2+) ions per subunit.</text>
</comment>
<evidence type="ECO:0000256" key="1">
    <source>
        <dbReference type="PIRNR" id="PIRNR001238"/>
    </source>
</evidence>
<comment type="function">
    <text evidence="1">Catalyzes the hydrolytic cleavage of a subset of L-isoaspartyl (L-beta-aspartyl) dipeptides. Used to degrade proteins damaged by L-isoaspartyl residues formation.</text>
</comment>
<dbReference type="GO" id="GO:0008237">
    <property type="term" value="F:metallopeptidase activity"/>
    <property type="evidence" value="ECO:0007669"/>
    <property type="project" value="UniProtKB-KW"/>
</dbReference>
<feature type="binding site" evidence="3">
    <location>
        <begin position="68"/>
        <end position="70"/>
    </location>
    <ligand>
        <name>substrate</name>
    </ligand>
</feature>
<comment type="subcellular location">
    <subcellularLocation>
        <location evidence="1">Cytoplasm</location>
    </subcellularLocation>
</comment>
<dbReference type="InterPro" id="IPR006680">
    <property type="entry name" value="Amidohydro-rel"/>
</dbReference>
<dbReference type="Proteomes" id="UP000195573">
    <property type="component" value="Chromosome"/>
</dbReference>
<evidence type="ECO:0000313" key="7">
    <source>
        <dbReference type="EMBL" id="TYS60809.1"/>
    </source>
</evidence>
<dbReference type="GO" id="GO:0005737">
    <property type="term" value="C:cytoplasm"/>
    <property type="evidence" value="ECO:0007669"/>
    <property type="project" value="UniProtKB-SubCell"/>
</dbReference>
<keyword evidence="1" id="KW-0645">Protease</keyword>
<evidence type="ECO:0000256" key="3">
    <source>
        <dbReference type="PIRSR" id="PIRSR001238-2"/>
    </source>
</evidence>
<dbReference type="GO" id="GO:0046872">
    <property type="term" value="F:metal ion binding"/>
    <property type="evidence" value="ECO:0007669"/>
    <property type="project" value="UniProtKB-KW"/>
</dbReference>
<reference evidence="6 8" key="1">
    <citation type="submission" date="2017-04" db="EMBL/GenBank/DDBJ databases">
        <title>Complete Genome Sequence of the Bacillus horikoshii 20a strain from Cuatro Cienegas, Coahuila, Mexico.</title>
        <authorList>
            <person name="Zarza E."/>
            <person name="Alcaraz L.D."/>
            <person name="Aguilar-Salinas B."/>
            <person name="Islas A."/>
            <person name="Olmedo-Alvarez G."/>
        </authorList>
    </citation>
    <scope>NUCLEOTIDE SEQUENCE [LARGE SCALE GENOMIC DNA]</scope>
    <source>
        <strain evidence="6 8">20a</strain>
    </source>
</reference>
<protein>
    <recommendedName>
        <fullName evidence="1">Isoaspartyl dipeptidase</fullName>
        <ecNumber evidence="1">3.4.19.-</ecNumber>
    </recommendedName>
</protein>
<keyword evidence="8" id="KW-1185">Reference proteome</keyword>
<dbReference type="InterPro" id="IPR032466">
    <property type="entry name" value="Metal_Hydrolase"/>
</dbReference>
<feature type="binding site" evidence="3">
    <location>
        <position position="289"/>
    </location>
    <ligand>
        <name>substrate</name>
    </ligand>
</feature>
<dbReference type="EMBL" id="CP020880">
    <property type="protein sequence ID" value="ART75529.1"/>
    <property type="molecule type" value="Genomic_DNA"/>
</dbReference>
<dbReference type="PANTHER" id="PTHR11647:SF1">
    <property type="entry name" value="COLLAPSIN RESPONSE MEDIATOR PROTEIN"/>
    <property type="match status" value="1"/>
</dbReference>
<dbReference type="GO" id="GO:0016810">
    <property type="term" value="F:hydrolase activity, acting on carbon-nitrogen (but not peptide) bonds"/>
    <property type="evidence" value="ECO:0007669"/>
    <property type="project" value="InterPro"/>
</dbReference>
<feature type="active site" description="Proton acceptor" evidence="2">
    <location>
        <position position="285"/>
    </location>
</feature>
<dbReference type="Gene3D" id="2.30.40.10">
    <property type="entry name" value="Urease, subunit C, domain 1"/>
    <property type="match status" value="1"/>
</dbReference>